<proteinExistence type="predicted"/>
<dbReference type="Proteomes" id="UP000829494">
    <property type="component" value="Chromosome"/>
</dbReference>
<sequence length="470" mass="51290">MGTHRDLRKGGWDMRQEPNHRLAAVMAEAGASNKGLAKRMREVAQRHGDHLGTTHVAVQRWLDGKGIQRQTALYAAEALSDKLRRRLTPQELGFSGVPRALGSSFGMDYARSLPELLDALGGLTHQCPEGGRSDETQLPDADVHSAVLTWLVSRSEGVPSGAPVTRRVGIRDVAAIRTAAGFFMQLDFRFGGGHAHKAFRHYFREDVLPLLGACYSAKVGEALFKAVSEMSQLLAWSAYDIGNHALAERYLLSTLRLSHVVGDRMMGARILANLSHQANYLGNAPRALTLARASVEGGKAGSTPRAMALFSAHEARALSTALDHKGAARAMNEAERFFAQAGSADDPDWLAYMDEAELNGEFCHCFRDLGQGTEAVRFAERAVELTDPKYARSLGFCRMVLAQSQLLNGELEAALATAGLAVEAGDALQSARFQRYVDDFRCEVSARAAHPVVQRFTEQVRQAMGRMDDE</sequence>
<dbReference type="RefSeq" id="WP_003980992.1">
    <property type="nucleotide sequence ID" value="NZ_CP043497.1"/>
</dbReference>
<dbReference type="SUPFAM" id="SSF48452">
    <property type="entry name" value="TPR-like"/>
    <property type="match status" value="1"/>
</dbReference>
<accession>A0ABY3Z381</accession>
<organism evidence="1 2">
    <name type="scientific">Streptomyces rimosus subsp. rimosus</name>
    <dbReference type="NCBI Taxonomy" id="132474"/>
    <lineage>
        <taxon>Bacteria</taxon>
        <taxon>Bacillati</taxon>
        <taxon>Actinomycetota</taxon>
        <taxon>Actinomycetes</taxon>
        <taxon>Kitasatosporales</taxon>
        <taxon>Streptomycetaceae</taxon>
        <taxon>Streptomyces</taxon>
    </lineage>
</organism>
<protein>
    <submittedName>
        <fullName evidence="1">Protein involved in sporulation</fullName>
    </submittedName>
</protein>
<name>A0ABY3Z381_STRRM</name>
<keyword evidence="2" id="KW-1185">Reference proteome</keyword>
<dbReference type="InterPro" id="IPR011990">
    <property type="entry name" value="TPR-like_helical_dom_sf"/>
</dbReference>
<dbReference type="GeneID" id="66856119"/>
<dbReference type="Gene3D" id="1.25.40.10">
    <property type="entry name" value="Tetratricopeptide repeat domain"/>
    <property type="match status" value="1"/>
</dbReference>
<evidence type="ECO:0000313" key="2">
    <source>
        <dbReference type="Proteomes" id="UP000829494"/>
    </source>
</evidence>
<gene>
    <name evidence="1" type="ORF">SRIMR7_21725</name>
</gene>
<dbReference type="EMBL" id="CP094298">
    <property type="protein sequence ID" value="UNZ04776.1"/>
    <property type="molecule type" value="Genomic_DNA"/>
</dbReference>
<reference evidence="1 2" key="1">
    <citation type="submission" date="2022-03" db="EMBL/GenBank/DDBJ databases">
        <title>Complete genome of Streptomyces rimosus ssp. rimosus R7 (=ATCC 10970).</title>
        <authorList>
            <person name="Beganovic S."/>
            <person name="Ruckert C."/>
            <person name="Busche T."/>
            <person name="Kalinowski J."/>
            <person name="Wittmann C."/>
        </authorList>
    </citation>
    <scope>NUCLEOTIDE SEQUENCE [LARGE SCALE GENOMIC DNA]</scope>
    <source>
        <strain evidence="1 2">R7</strain>
    </source>
</reference>
<evidence type="ECO:0000313" key="1">
    <source>
        <dbReference type="EMBL" id="UNZ04776.1"/>
    </source>
</evidence>